<reference evidence="3 4" key="1">
    <citation type="submission" date="2016-11" db="EMBL/GenBank/DDBJ databases">
        <title>Study of marine rhodopsin-containing bacteria.</title>
        <authorList>
            <person name="Yoshizawa S."/>
            <person name="Kumagai Y."/>
            <person name="Kogure K."/>
        </authorList>
    </citation>
    <scope>NUCLEOTIDE SEQUENCE [LARGE SCALE GENOMIC DNA]</scope>
    <source>
        <strain evidence="3 4">SAORIC-28</strain>
    </source>
</reference>
<dbReference type="AlphaFoldDB" id="A0A271J072"/>
<evidence type="ECO:0000313" key="3">
    <source>
        <dbReference type="EMBL" id="PAP76139.1"/>
    </source>
</evidence>
<dbReference type="Pfam" id="PF04389">
    <property type="entry name" value="Peptidase_M28"/>
    <property type="match status" value="1"/>
</dbReference>
<dbReference type="Proteomes" id="UP000216339">
    <property type="component" value="Unassembled WGS sequence"/>
</dbReference>
<protein>
    <recommendedName>
        <fullName evidence="2">Peptidase M28 domain-containing protein</fullName>
    </recommendedName>
</protein>
<dbReference type="OrthoDB" id="1521787at2"/>
<comment type="caution">
    <text evidence="3">The sequence shown here is derived from an EMBL/GenBank/DDBJ whole genome shotgun (WGS) entry which is preliminary data.</text>
</comment>
<name>A0A271J072_9BACT</name>
<dbReference type="PANTHER" id="PTHR12147">
    <property type="entry name" value="METALLOPEPTIDASE M28 FAMILY MEMBER"/>
    <property type="match status" value="1"/>
</dbReference>
<dbReference type="Gene3D" id="3.40.630.10">
    <property type="entry name" value="Zn peptidases"/>
    <property type="match status" value="1"/>
</dbReference>
<keyword evidence="4" id="KW-1185">Reference proteome</keyword>
<sequence length="523" mass="55159">MKKLPLLAVLMCGSAVAQTAPAIDAPDLVGRYQATITPTELAGHLYVYADDYLAGRETGQPGQRFAARYLAGEYATMGIAPKGTGEPSGPYALDAYLQPFALEQSSLQRLTATVMRGGETVLTSVLAPDALDDLLLVPAYGQVEDAVPGPVVYAGDGTALDGLGLDGAYAVLTPGANQGATRAALGALSAAGVKAVLLASAPTADALQRPAAGAFEAGGLALPAVEGAEETGGLPTILLTSRATLDVLMAAAGVEAEGDAYPTGDTGLTLAVDAEYETVTVMSENVVAYVEGSDPDLKDEFVVVSAHLDHVGDDGEGEDTIYNGADDDGSGTVTVLEIAEAFQKAKEDGVGPRRSILFLHVSGEEKGLLGSEYYADREPLVPIENTVTNLNIDMIGRYDPERGFDTTDYVYIIGGDLISQDLSDWNAAVNDATGTGLFLSDRFNSPDDPNQFFRRSDHWNFGKYDVPFIFYFTGTHEDYHGVGDEPEKIDYDRMAQIGRLIFGTAWEVANRDERPAVSGVGFN</sequence>
<dbReference type="GO" id="GO:0006508">
    <property type="term" value="P:proteolysis"/>
    <property type="evidence" value="ECO:0007669"/>
    <property type="project" value="InterPro"/>
</dbReference>
<feature type="domain" description="Peptidase M28" evidence="2">
    <location>
        <begin position="285"/>
        <end position="502"/>
    </location>
</feature>
<evidence type="ECO:0000256" key="1">
    <source>
        <dbReference type="SAM" id="SignalP"/>
    </source>
</evidence>
<dbReference type="RefSeq" id="WP_095509779.1">
    <property type="nucleotide sequence ID" value="NZ_MQWD01000001.1"/>
</dbReference>
<evidence type="ECO:0000259" key="2">
    <source>
        <dbReference type="Pfam" id="PF04389"/>
    </source>
</evidence>
<dbReference type="InterPro" id="IPR007484">
    <property type="entry name" value="Peptidase_M28"/>
</dbReference>
<dbReference type="SUPFAM" id="SSF53187">
    <property type="entry name" value="Zn-dependent exopeptidases"/>
    <property type="match status" value="1"/>
</dbReference>
<dbReference type="GO" id="GO:0008235">
    <property type="term" value="F:metalloexopeptidase activity"/>
    <property type="evidence" value="ECO:0007669"/>
    <property type="project" value="InterPro"/>
</dbReference>
<dbReference type="InterPro" id="IPR045175">
    <property type="entry name" value="M28_fam"/>
</dbReference>
<dbReference type="PANTHER" id="PTHR12147:SF26">
    <property type="entry name" value="PEPTIDASE M28 DOMAIN-CONTAINING PROTEIN"/>
    <property type="match status" value="1"/>
</dbReference>
<accession>A0A271J072</accession>
<dbReference type="InterPro" id="IPR018247">
    <property type="entry name" value="EF_Hand_1_Ca_BS"/>
</dbReference>
<feature type="signal peptide" evidence="1">
    <location>
        <begin position="1"/>
        <end position="17"/>
    </location>
</feature>
<gene>
    <name evidence="3" type="ORF">BSZ37_06600</name>
</gene>
<keyword evidence="1" id="KW-0732">Signal</keyword>
<evidence type="ECO:0000313" key="4">
    <source>
        <dbReference type="Proteomes" id="UP000216339"/>
    </source>
</evidence>
<feature type="chain" id="PRO_5012402486" description="Peptidase M28 domain-containing protein" evidence="1">
    <location>
        <begin position="18"/>
        <end position="523"/>
    </location>
</feature>
<dbReference type="PROSITE" id="PS00018">
    <property type="entry name" value="EF_HAND_1"/>
    <property type="match status" value="1"/>
</dbReference>
<proteinExistence type="predicted"/>
<organism evidence="3 4">
    <name type="scientific">Rubrivirga marina</name>
    <dbReference type="NCBI Taxonomy" id="1196024"/>
    <lineage>
        <taxon>Bacteria</taxon>
        <taxon>Pseudomonadati</taxon>
        <taxon>Rhodothermota</taxon>
        <taxon>Rhodothermia</taxon>
        <taxon>Rhodothermales</taxon>
        <taxon>Rubricoccaceae</taxon>
        <taxon>Rubrivirga</taxon>
    </lineage>
</organism>
<dbReference type="EMBL" id="MQWD01000001">
    <property type="protein sequence ID" value="PAP76139.1"/>
    <property type="molecule type" value="Genomic_DNA"/>
</dbReference>